<feature type="chain" id="PRO_5037754861" evidence="2">
    <location>
        <begin position="20"/>
        <end position="290"/>
    </location>
</feature>
<evidence type="ECO:0000313" key="3">
    <source>
        <dbReference type="Proteomes" id="UP000887566"/>
    </source>
</evidence>
<name>A0A914VIV0_9BILA</name>
<dbReference type="Proteomes" id="UP000887566">
    <property type="component" value="Unplaced"/>
</dbReference>
<evidence type="ECO:0000256" key="1">
    <source>
        <dbReference type="SAM" id="MobiDB-lite"/>
    </source>
</evidence>
<organism evidence="3 4">
    <name type="scientific">Plectus sambesii</name>
    <dbReference type="NCBI Taxonomy" id="2011161"/>
    <lineage>
        <taxon>Eukaryota</taxon>
        <taxon>Metazoa</taxon>
        <taxon>Ecdysozoa</taxon>
        <taxon>Nematoda</taxon>
        <taxon>Chromadorea</taxon>
        <taxon>Plectida</taxon>
        <taxon>Plectina</taxon>
        <taxon>Plectoidea</taxon>
        <taxon>Plectidae</taxon>
        <taxon>Plectus</taxon>
    </lineage>
</organism>
<keyword evidence="2" id="KW-0732">Signal</keyword>
<sequence length="290" mass="31148">MKVIALTTYFAAAVSFALAAERWRIPNWINVVNPNVAASIPSQNLESRSTCEIQQFTSCLMTFFGSIGLSPTVLPSENDFESKFYQLLFQNPPEGMKELCSYLTALSKCAPSSDCWTLDSMKQVGFPGGTNVAHSMLFNLVPFQYMCTNGYQTAINNWKCIVNSQDGNDNCSTEGNTCAYAEADLTCMENTWTKKCSNDVGKMMCLAIGAAFKGALPTCNANDLDNVCDGGSSTAGGSTTGSSTAGGSTTGSSTKASDTTTPNTGSQNDRFYLFFLALFNAFAVTYLKHT</sequence>
<evidence type="ECO:0000313" key="4">
    <source>
        <dbReference type="WBParaSite" id="PSAMB.scaffold195size66990.g3144.t1"/>
    </source>
</evidence>
<dbReference type="WBParaSite" id="PSAMB.scaffold195size66990.g3144.t1">
    <property type="protein sequence ID" value="PSAMB.scaffold195size66990.g3144.t1"/>
    <property type="gene ID" value="PSAMB.scaffold195size66990.g3144"/>
</dbReference>
<dbReference type="AlphaFoldDB" id="A0A914VIV0"/>
<dbReference type="PANTHER" id="PTHR35014:SF1">
    <property type="entry name" value="INFECTION RESPONSE PROTEIN"/>
    <property type="match status" value="1"/>
</dbReference>
<keyword evidence="3" id="KW-1185">Reference proteome</keyword>
<protein>
    <submittedName>
        <fullName evidence="4">Secreted protein</fullName>
    </submittedName>
</protein>
<dbReference type="PANTHER" id="PTHR35014">
    <property type="entry name" value="INFECTION RESPONSE PROTEIN-RELATED"/>
    <property type="match status" value="1"/>
</dbReference>
<reference evidence="4" key="1">
    <citation type="submission" date="2022-11" db="UniProtKB">
        <authorList>
            <consortium name="WormBaseParasite"/>
        </authorList>
    </citation>
    <scope>IDENTIFICATION</scope>
</reference>
<feature type="signal peptide" evidence="2">
    <location>
        <begin position="1"/>
        <end position="19"/>
    </location>
</feature>
<evidence type="ECO:0000256" key="2">
    <source>
        <dbReference type="SAM" id="SignalP"/>
    </source>
</evidence>
<accession>A0A914VIV0</accession>
<proteinExistence type="predicted"/>
<feature type="compositionally biased region" description="Low complexity" evidence="1">
    <location>
        <begin position="234"/>
        <end position="261"/>
    </location>
</feature>
<feature type="region of interest" description="Disordered" evidence="1">
    <location>
        <begin position="234"/>
        <end position="263"/>
    </location>
</feature>